<proteinExistence type="predicted"/>
<keyword evidence="1" id="KW-1133">Transmembrane helix</keyword>
<reference evidence="2 3" key="1">
    <citation type="submission" date="2020-10" db="EMBL/GenBank/DDBJ databases">
        <title>Connecting structure to function with the recovery of over 1000 high-quality activated sludge metagenome-assembled genomes encoding full-length rRNA genes using long-read sequencing.</title>
        <authorList>
            <person name="Singleton C.M."/>
            <person name="Petriglieri F."/>
            <person name="Kristensen J.M."/>
            <person name="Kirkegaard R.H."/>
            <person name="Michaelsen T.Y."/>
            <person name="Andersen M.H."/>
            <person name="Karst S.M."/>
            <person name="Dueholm M.S."/>
            <person name="Nielsen P.H."/>
            <person name="Albertsen M."/>
        </authorList>
    </citation>
    <scope>NUCLEOTIDE SEQUENCE [LARGE SCALE GENOMIC DNA]</scope>
    <source>
        <strain evidence="2">Ribe_18-Q3-R11-54_BAT3C.373</strain>
    </source>
</reference>
<evidence type="ECO:0000256" key="1">
    <source>
        <dbReference type="SAM" id="Phobius"/>
    </source>
</evidence>
<name>A0A9D7SAP4_9BACT</name>
<sequence length="91" mass="10246">MCSPTERTPTRAWVVAFIAAVSLLAYGLFCICWTIWMGTGTWNLNRTIGWGYDITNFVCGLVLVMPEHLFLQFGCCLGKDGVQVLIEQLKR</sequence>
<feature type="transmembrane region" description="Helical" evidence="1">
    <location>
        <begin position="12"/>
        <end position="36"/>
    </location>
</feature>
<comment type="caution">
    <text evidence="2">The sequence shown here is derived from an EMBL/GenBank/DDBJ whole genome shotgun (WGS) entry which is preliminary data.</text>
</comment>
<evidence type="ECO:0000313" key="2">
    <source>
        <dbReference type="EMBL" id="MBK9717981.1"/>
    </source>
</evidence>
<gene>
    <name evidence="2" type="ORF">IPO85_10810</name>
</gene>
<keyword evidence="1" id="KW-0812">Transmembrane</keyword>
<protein>
    <submittedName>
        <fullName evidence="2">Uncharacterized protein</fullName>
    </submittedName>
</protein>
<keyword evidence="1" id="KW-0472">Membrane</keyword>
<dbReference type="EMBL" id="JADKFW010000006">
    <property type="protein sequence ID" value="MBK9717981.1"/>
    <property type="molecule type" value="Genomic_DNA"/>
</dbReference>
<dbReference type="Proteomes" id="UP000808349">
    <property type="component" value="Unassembled WGS sequence"/>
</dbReference>
<dbReference type="AlphaFoldDB" id="A0A9D7SAP4"/>
<accession>A0A9D7SAP4</accession>
<organism evidence="2 3">
    <name type="scientific">Candidatus Defluviibacterium haderslevense</name>
    <dbReference type="NCBI Taxonomy" id="2981993"/>
    <lineage>
        <taxon>Bacteria</taxon>
        <taxon>Pseudomonadati</taxon>
        <taxon>Bacteroidota</taxon>
        <taxon>Saprospiria</taxon>
        <taxon>Saprospirales</taxon>
        <taxon>Saprospiraceae</taxon>
        <taxon>Candidatus Defluviibacterium</taxon>
    </lineage>
</organism>
<evidence type="ECO:0000313" key="3">
    <source>
        <dbReference type="Proteomes" id="UP000808349"/>
    </source>
</evidence>